<keyword evidence="1" id="KW-0812">Transmembrane</keyword>
<proteinExistence type="predicted"/>
<protein>
    <submittedName>
        <fullName evidence="2">Uncharacterized protein</fullName>
    </submittedName>
</protein>
<gene>
    <name evidence="2" type="ORF">C1645_732458</name>
</gene>
<reference evidence="2 3" key="1">
    <citation type="submission" date="2018-06" db="EMBL/GenBank/DDBJ databases">
        <title>Comparative genomics reveals the genomic features of Rhizophagus irregularis, R. cerebriforme, R. diaphanum and Gigaspora rosea, and their symbiotic lifestyle signature.</title>
        <authorList>
            <person name="Morin E."/>
            <person name="San Clemente H."/>
            <person name="Chen E.C.H."/>
            <person name="De La Providencia I."/>
            <person name="Hainaut M."/>
            <person name="Kuo A."/>
            <person name="Kohler A."/>
            <person name="Murat C."/>
            <person name="Tang N."/>
            <person name="Roy S."/>
            <person name="Loubradou J."/>
            <person name="Henrissat B."/>
            <person name="Grigoriev I.V."/>
            <person name="Corradi N."/>
            <person name="Roux C."/>
            <person name="Martin F.M."/>
        </authorList>
    </citation>
    <scope>NUCLEOTIDE SEQUENCE [LARGE SCALE GENOMIC DNA]</scope>
    <source>
        <strain evidence="2 3">DAOM 227022</strain>
    </source>
</reference>
<evidence type="ECO:0000313" key="3">
    <source>
        <dbReference type="Proteomes" id="UP000265703"/>
    </source>
</evidence>
<dbReference type="OrthoDB" id="2468032at2759"/>
<dbReference type="EMBL" id="QKYT01000030">
    <property type="protein sequence ID" value="RIA97387.1"/>
    <property type="molecule type" value="Genomic_DNA"/>
</dbReference>
<organism evidence="2 3">
    <name type="scientific">Glomus cerebriforme</name>
    <dbReference type="NCBI Taxonomy" id="658196"/>
    <lineage>
        <taxon>Eukaryota</taxon>
        <taxon>Fungi</taxon>
        <taxon>Fungi incertae sedis</taxon>
        <taxon>Mucoromycota</taxon>
        <taxon>Glomeromycotina</taxon>
        <taxon>Glomeromycetes</taxon>
        <taxon>Glomerales</taxon>
        <taxon>Glomeraceae</taxon>
        <taxon>Glomus</taxon>
    </lineage>
</organism>
<feature type="transmembrane region" description="Helical" evidence="1">
    <location>
        <begin position="47"/>
        <end position="67"/>
    </location>
</feature>
<dbReference type="Proteomes" id="UP000265703">
    <property type="component" value="Unassembled WGS sequence"/>
</dbReference>
<evidence type="ECO:0000256" key="1">
    <source>
        <dbReference type="SAM" id="Phobius"/>
    </source>
</evidence>
<keyword evidence="3" id="KW-1185">Reference proteome</keyword>
<comment type="caution">
    <text evidence="2">The sequence shown here is derived from an EMBL/GenBank/DDBJ whole genome shotgun (WGS) entry which is preliminary data.</text>
</comment>
<dbReference type="AlphaFoldDB" id="A0A397TLQ3"/>
<feature type="transmembrane region" description="Helical" evidence="1">
    <location>
        <begin position="21"/>
        <end position="41"/>
    </location>
</feature>
<evidence type="ECO:0000313" key="2">
    <source>
        <dbReference type="EMBL" id="RIA97387.1"/>
    </source>
</evidence>
<keyword evidence="1" id="KW-0472">Membrane</keyword>
<keyword evidence="1" id="KW-1133">Transmembrane helix</keyword>
<sequence>MANVKGFHILSLHYSRFLLPCSRSAWFLAGFLFGSLLVLALELPSLFIIYFYFLIVVMFTISFTRIFQDYPEMAAYFLGTLKPAVNLLLDWIFPNYWIKVFSTKLPTILRRRGLTPEEMV</sequence>
<name>A0A397TLQ3_9GLOM</name>
<accession>A0A397TLQ3</accession>